<dbReference type="SUPFAM" id="SSF56112">
    <property type="entry name" value="Protein kinase-like (PK-like)"/>
    <property type="match status" value="1"/>
</dbReference>
<dbReference type="PROSITE" id="PS50011">
    <property type="entry name" value="PROTEIN_KINASE_DOM"/>
    <property type="match status" value="1"/>
</dbReference>
<dbReference type="Gene3D" id="1.10.510.10">
    <property type="entry name" value="Transferase(Phosphotransferase) domain 1"/>
    <property type="match status" value="1"/>
</dbReference>
<dbReference type="InterPro" id="IPR001245">
    <property type="entry name" value="Ser-Thr/Tyr_kinase_cat_dom"/>
</dbReference>
<dbReference type="PRINTS" id="PR00109">
    <property type="entry name" value="TYRKINASE"/>
</dbReference>
<dbReference type="Pfam" id="PF24093">
    <property type="entry name" value="DUF7377"/>
    <property type="match status" value="1"/>
</dbReference>
<dbReference type="Proteomes" id="UP000541444">
    <property type="component" value="Unassembled WGS sequence"/>
</dbReference>
<sequence>MAAAAALECWSGRANTDDDVLVEQVLMSRSHDRSEGGNPLLLTSIKESSSVMQKKFQKLSKNFSEAITNLKNSLNLDSSVRETTGTTVKMDSCRKLVWGGVVRNLTELYPGSQLPEKLISNMRKHFDSLPISYAQANFDMKDVFNHIRLFEQATIDEHPAILIQKISDDETYGSVYKLTFACNSSVSWPVMSGALDNVSICCKKIQIFDRKGSTLGIIHVLVQSGQEKSFRNRIETALKSALKKPKSTTMKLPFGLCGCQEENTRGQGIGDMDENDECSYENDIDYPISKVQLEMPLPSSSFVVAVDEWQTIRSGGDDIGRWLLSSDEIEFAEQIGSNSFKGVFKGRRVAIEKLRGCEKGNSYEFELRKDLLALMSCGHKSILQFYGLFINDTHGLCLVTKMMEGASVHEVIQKGKKIQLKEITRISVDVAEGLKFMNDHGVSYKDLNTQRILLDRQGNACIGNMDVAKVCSTNGEVRDYETDGYRWLAPEIIAGDPESVTETWMSNVYSFGMVLWEMITGEAAYSTYSPVQAAVGIAACGLRPDIPKDCPQTLRSLMMKCWNSSPSKRPQFSEIITILLRSNYNR</sequence>
<dbReference type="Pfam" id="PF07714">
    <property type="entry name" value="PK_Tyr_Ser-Thr"/>
    <property type="match status" value="1"/>
</dbReference>
<comment type="caution">
    <text evidence="2">The sequence shown here is derived from an EMBL/GenBank/DDBJ whole genome shotgun (WGS) entry which is preliminary data.</text>
</comment>
<dbReference type="PANTHER" id="PTHR44329:SF84">
    <property type="entry name" value="PROTEIN KINASE LIKE PROTEIN"/>
    <property type="match status" value="1"/>
</dbReference>
<gene>
    <name evidence="2" type="ORF">GIB67_017061</name>
</gene>
<keyword evidence="3" id="KW-1185">Reference proteome</keyword>
<dbReference type="GO" id="GO:0004674">
    <property type="term" value="F:protein serine/threonine kinase activity"/>
    <property type="evidence" value="ECO:0007669"/>
    <property type="project" value="TreeGrafter"/>
</dbReference>
<protein>
    <recommendedName>
        <fullName evidence="1">Protein kinase domain-containing protein</fullName>
    </recommendedName>
</protein>
<proteinExistence type="predicted"/>
<dbReference type="InterPro" id="IPR055801">
    <property type="entry name" value="DUF7377"/>
</dbReference>
<organism evidence="2 3">
    <name type="scientific">Kingdonia uniflora</name>
    <dbReference type="NCBI Taxonomy" id="39325"/>
    <lineage>
        <taxon>Eukaryota</taxon>
        <taxon>Viridiplantae</taxon>
        <taxon>Streptophyta</taxon>
        <taxon>Embryophyta</taxon>
        <taxon>Tracheophyta</taxon>
        <taxon>Spermatophyta</taxon>
        <taxon>Magnoliopsida</taxon>
        <taxon>Ranunculales</taxon>
        <taxon>Circaeasteraceae</taxon>
        <taxon>Kingdonia</taxon>
    </lineage>
</organism>
<dbReference type="InterPro" id="IPR000719">
    <property type="entry name" value="Prot_kinase_dom"/>
</dbReference>
<dbReference type="InterPro" id="IPR011009">
    <property type="entry name" value="Kinase-like_dom_sf"/>
</dbReference>
<reference evidence="2 3" key="1">
    <citation type="journal article" date="2020" name="IScience">
        <title>Genome Sequencing of the Endangered Kingdonia uniflora (Circaeasteraceae, Ranunculales) Reveals Potential Mechanisms of Evolutionary Specialization.</title>
        <authorList>
            <person name="Sun Y."/>
            <person name="Deng T."/>
            <person name="Zhang A."/>
            <person name="Moore M.J."/>
            <person name="Landis J.B."/>
            <person name="Lin N."/>
            <person name="Zhang H."/>
            <person name="Zhang X."/>
            <person name="Huang J."/>
            <person name="Zhang X."/>
            <person name="Sun H."/>
            <person name="Wang H."/>
        </authorList>
    </citation>
    <scope>NUCLEOTIDE SEQUENCE [LARGE SCALE GENOMIC DNA]</scope>
    <source>
        <strain evidence="2">TB1705</strain>
        <tissue evidence="2">Leaf</tissue>
    </source>
</reference>
<dbReference type="PANTHER" id="PTHR44329">
    <property type="entry name" value="SERINE/THREONINE-PROTEIN KINASE TNNI3K-RELATED"/>
    <property type="match status" value="1"/>
</dbReference>
<evidence type="ECO:0000313" key="3">
    <source>
        <dbReference type="Proteomes" id="UP000541444"/>
    </source>
</evidence>
<accession>A0A7J7NDB5</accession>
<dbReference type="GO" id="GO:0005524">
    <property type="term" value="F:ATP binding"/>
    <property type="evidence" value="ECO:0007669"/>
    <property type="project" value="InterPro"/>
</dbReference>
<evidence type="ECO:0000259" key="1">
    <source>
        <dbReference type="PROSITE" id="PS50011"/>
    </source>
</evidence>
<name>A0A7J7NDB5_9MAGN</name>
<dbReference type="EMBL" id="JACGCM010000882">
    <property type="protein sequence ID" value="KAF6164858.1"/>
    <property type="molecule type" value="Genomic_DNA"/>
</dbReference>
<feature type="domain" description="Protein kinase" evidence="1">
    <location>
        <begin position="329"/>
        <end position="584"/>
    </location>
</feature>
<evidence type="ECO:0000313" key="2">
    <source>
        <dbReference type="EMBL" id="KAF6164858.1"/>
    </source>
</evidence>
<dbReference type="InterPro" id="IPR051681">
    <property type="entry name" value="Ser/Thr_Kinases-Pseudokinases"/>
</dbReference>
<dbReference type="AlphaFoldDB" id="A0A7J7NDB5"/>
<dbReference type="OrthoDB" id="4062651at2759"/>